<protein>
    <recommendedName>
        <fullName evidence="9">Sec-independent protein translocase protein TatA</fullName>
    </recommendedName>
</protein>
<dbReference type="KEGG" id="bsto:C0V70_10995"/>
<evidence type="ECO:0000256" key="3">
    <source>
        <dbReference type="ARBA" id="ARBA00022475"/>
    </source>
</evidence>
<evidence type="ECO:0000256" key="9">
    <source>
        <dbReference type="HAMAP-Rule" id="MF_00236"/>
    </source>
</evidence>
<dbReference type="HAMAP" id="MF_00236">
    <property type="entry name" value="TatA_E"/>
    <property type="match status" value="1"/>
</dbReference>
<keyword evidence="4 9" id="KW-0812">Transmembrane</keyword>
<comment type="function">
    <text evidence="9">Part of the twin-arginine translocation (Tat) system that transports large folded proteins containing a characteristic twin-arginine motif in their signal peptide across membranes. TatA could form the protein-conducting channel of the Tat system.</text>
</comment>
<keyword evidence="11" id="KW-1185">Reference proteome</keyword>
<keyword evidence="6 9" id="KW-1133">Transmembrane helix</keyword>
<reference evidence="10 11" key="1">
    <citation type="submission" date="2018-01" db="EMBL/GenBank/DDBJ databases">
        <title>Complete genome sequence of Bacteriovorax stolpii DSM12778.</title>
        <authorList>
            <person name="Tang B."/>
            <person name="Chang J."/>
        </authorList>
    </citation>
    <scope>NUCLEOTIDE SEQUENCE [LARGE SCALE GENOMIC DNA]</scope>
    <source>
        <strain evidence="10 11">DSM 12778</strain>
    </source>
</reference>
<sequence>MGIGFTEGLLIAAIALLLFGGKKIPELGKTLGASIKGFKEGMKEDNKKVDDNDKKQS</sequence>
<evidence type="ECO:0000256" key="1">
    <source>
        <dbReference type="ARBA" id="ARBA00004162"/>
    </source>
</evidence>
<evidence type="ECO:0000256" key="6">
    <source>
        <dbReference type="ARBA" id="ARBA00022989"/>
    </source>
</evidence>
<comment type="subunit">
    <text evidence="9">Forms a complex with TatC.</text>
</comment>
<dbReference type="InterPro" id="IPR003369">
    <property type="entry name" value="TatA/B/E"/>
</dbReference>
<keyword evidence="5 9" id="KW-0653">Protein transport</keyword>
<comment type="similarity">
    <text evidence="9">Belongs to the TatA/E family.</text>
</comment>
<accession>A0A2K9NSZ0</accession>
<dbReference type="Gene3D" id="1.20.5.3310">
    <property type="match status" value="1"/>
</dbReference>
<dbReference type="RefSeq" id="WP_102243909.1">
    <property type="nucleotide sequence ID" value="NZ_CP025704.1"/>
</dbReference>
<comment type="subcellular location">
    <subcellularLocation>
        <location evidence="1 9">Cell membrane</location>
        <topology evidence="1 9">Single-pass membrane protein</topology>
    </subcellularLocation>
</comment>
<proteinExistence type="inferred from homology"/>
<organism evidence="10 11">
    <name type="scientific">Bacteriovorax stolpii</name>
    <name type="common">Bdellovibrio stolpii</name>
    <dbReference type="NCBI Taxonomy" id="960"/>
    <lineage>
        <taxon>Bacteria</taxon>
        <taxon>Pseudomonadati</taxon>
        <taxon>Bdellovibrionota</taxon>
        <taxon>Bacteriovoracia</taxon>
        <taxon>Bacteriovoracales</taxon>
        <taxon>Bacteriovoracaceae</taxon>
        <taxon>Bacteriovorax</taxon>
    </lineage>
</organism>
<dbReference type="EMBL" id="CP025704">
    <property type="protein sequence ID" value="AUN98618.1"/>
    <property type="molecule type" value="Genomic_DNA"/>
</dbReference>
<keyword evidence="3 9" id="KW-1003">Cell membrane</keyword>
<evidence type="ECO:0000256" key="8">
    <source>
        <dbReference type="ARBA" id="ARBA00023136"/>
    </source>
</evidence>
<evidence type="ECO:0000313" key="10">
    <source>
        <dbReference type="EMBL" id="AUN98618.1"/>
    </source>
</evidence>
<dbReference type="PANTHER" id="PTHR42982">
    <property type="entry name" value="SEC-INDEPENDENT PROTEIN TRANSLOCASE PROTEIN TATA"/>
    <property type="match status" value="1"/>
</dbReference>
<keyword evidence="7 9" id="KW-0811">Translocation</keyword>
<evidence type="ECO:0000256" key="7">
    <source>
        <dbReference type="ARBA" id="ARBA00023010"/>
    </source>
</evidence>
<dbReference type="InterPro" id="IPR006312">
    <property type="entry name" value="TatA/E"/>
</dbReference>
<evidence type="ECO:0000256" key="4">
    <source>
        <dbReference type="ARBA" id="ARBA00022692"/>
    </source>
</evidence>
<gene>
    <name evidence="9" type="primary">tatA</name>
    <name evidence="10" type="ORF">C0V70_10995</name>
</gene>
<dbReference type="Pfam" id="PF02416">
    <property type="entry name" value="TatA_B_E"/>
    <property type="match status" value="1"/>
</dbReference>
<name>A0A2K9NSZ0_BACTC</name>
<dbReference type="AlphaFoldDB" id="A0A2K9NSZ0"/>
<dbReference type="GO" id="GO:0043953">
    <property type="term" value="P:protein transport by the Tat complex"/>
    <property type="evidence" value="ECO:0007669"/>
    <property type="project" value="UniProtKB-UniRule"/>
</dbReference>
<evidence type="ECO:0000256" key="2">
    <source>
        <dbReference type="ARBA" id="ARBA00022448"/>
    </source>
</evidence>
<evidence type="ECO:0000256" key="5">
    <source>
        <dbReference type="ARBA" id="ARBA00022927"/>
    </source>
</evidence>
<dbReference type="GO" id="GO:0033281">
    <property type="term" value="C:TAT protein transport complex"/>
    <property type="evidence" value="ECO:0007669"/>
    <property type="project" value="UniProtKB-UniRule"/>
</dbReference>
<dbReference type="NCBIfam" id="TIGR01411">
    <property type="entry name" value="tatAE"/>
    <property type="match status" value="1"/>
</dbReference>
<keyword evidence="2 9" id="KW-0813">Transport</keyword>
<keyword evidence="8 9" id="KW-0472">Membrane</keyword>
<dbReference type="Proteomes" id="UP000235584">
    <property type="component" value="Chromosome"/>
</dbReference>
<evidence type="ECO:0000313" key="11">
    <source>
        <dbReference type="Proteomes" id="UP000235584"/>
    </source>
</evidence>
<dbReference type="PANTHER" id="PTHR42982:SF1">
    <property type="entry name" value="SEC-INDEPENDENT PROTEIN TRANSLOCASE PROTEIN TATA"/>
    <property type="match status" value="1"/>
</dbReference>
<dbReference type="GO" id="GO:0008320">
    <property type="term" value="F:protein transmembrane transporter activity"/>
    <property type="evidence" value="ECO:0007669"/>
    <property type="project" value="UniProtKB-UniRule"/>
</dbReference>